<gene>
    <name evidence="2" type="ORF">S01H1_56671</name>
</gene>
<sequence length="164" mass="20042">IITFEDVFSRFSFAWATKSHASKAAKEFFNYCQLVFPLPFTFALTDNGSEFKKHFSQELEKLNIIHYHTYPKTPKMNPHCERFNRTIQEEFVDYHAYELINPKSFNQKLMQWLLWYNTERPHFAFQNKYSPVQYLMFLEEGKKIQKSNMWWTHTKISNFFYYLL</sequence>
<proteinExistence type="predicted"/>
<dbReference type="SUPFAM" id="SSF53098">
    <property type="entry name" value="Ribonuclease H-like"/>
    <property type="match status" value="1"/>
</dbReference>
<dbReference type="InterPro" id="IPR036397">
    <property type="entry name" value="RNaseH_sf"/>
</dbReference>
<dbReference type="InterPro" id="IPR012337">
    <property type="entry name" value="RNaseH-like_sf"/>
</dbReference>
<dbReference type="PROSITE" id="PS50994">
    <property type="entry name" value="INTEGRASE"/>
    <property type="match status" value="1"/>
</dbReference>
<accession>X0W6U9</accession>
<dbReference type="Gene3D" id="3.30.420.10">
    <property type="entry name" value="Ribonuclease H-like superfamily/Ribonuclease H"/>
    <property type="match status" value="1"/>
</dbReference>
<feature type="non-terminal residue" evidence="2">
    <location>
        <position position="1"/>
    </location>
</feature>
<reference evidence="2" key="1">
    <citation type="journal article" date="2014" name="Front. Microbiol.">
        <title>High frequency of phylogenetically diverse reductive dehalogenase-homologous genes in deep subseafloor sedimentary metagenomes.</title>
        <authorList>
            <person name="Kawai M."/>
            <person name="Futagami T."/>
            <person name="Toyoda A."/>
            <person name="Takaki Y."/>
            <person name="Nishi S."/>
            <person name="Hori S."/>
            <person name="Arai W."/>
            <person name="Tsubouchi T."/>
            <person name="Morono Y."/>
            <person name="Uchiyama I."/>
            <person name="Ito T."/>
            <person name="Fujiyama A."/>
            <person name="Inagaki F."/>
            <person name="Takami H."/>
        </authorList>
    </citation>
    <scope>NUCLEOTIDE SEQUENCE</scope>
    <source>
        <strain evidence="2">Expedition CK06-06</strain>
    </source>
</reference>
<evidence type="ECO:0000259" key="1">
    <source>
        <dbReference type="PROSITE" id="PS50994"/>
    </source>
</evidence>
<name>X0W6U9_9ZZZZ</name>
<feature type="domain" description="Integrase catalytic" evidence="1">
    <location>
        <begin position="1"/>
        <end position="139"/>
    </location>
</feature>
<evidence type="ECO:0000313" key="2">
    <source>
        <dbReference type="EMBL" id="GAG20348.1"/>
    </source>
</evidence>
<dbReference type="GO" id="GO:0015074">
    <property type="term" value="P:DNA integration"/>
    <property type="evidence" value="ECO:0007669"/>
    <property type="project" value="InterPro"/>
</dbReference>
<protein>
    <recommendedName>
        <fullName evidence="1">Integrase catalytic domain-containing protein</fullName>
    </recommendedName>
</protein>
<dbReference type="InterPro" id="IPR001584">
    <property type="entry name" value="Integrase_cat-core"/>
</dbReference>
<dbReference type="GO" id="GO:0003676">
    <property type="term" value="F:nucleic acid binding"/>
    <property type="evidence" value="ECO:0007669"/>
    <property type="project" value="InterPro"/>
</dbReference>
<dbReference type="EMBL" id="BARS01036911">
    <property type="protein sequence ID" value="GAG20348.1"/>
    <property type="molecule type" value="Genomic_DNA"/>
</dbReference>
<comment type="caution">
    <text evidence="2">The sequence shown here is derived from an EMBL/GenBank/DDBJ whole genome shotgun (WGS) entry which is preliminary data.</text>
</comment>
<dbReference type="Pfam" id="PF13683">
    <property type="entry name" value="rve_3"/>
    <property type="match status" value="1"/>
</dbReference>
<dbReference type="AlphaFoldDB" id="X0W6U9"/>
<organism evidence="2">
    <name type="scientific">marine sediment metagenome</name>
    <dbReference type="NCBI Taxonomy" id="412755"/>
    <lineage>
        <taxon>unclassified sequences</taxon>
        <taxon>metagenomes</taxon>
        <taxon>ecological metagenomes</taxon>
    </lineage>
</organism>